<keyword evidence="3" id="KW-1185">Reference proteome</keyword>
<dbReference type="AlphaFoldDB" id="A0A2P9AVR4"/>
<organism evidence="2 3">
    <name type="scientific">Mesorhizobium delmotii</name>
    <dbReference type="NCBI Taxonomy" id="1631247"/>
    <lineage>
        <taxon>Bacteria</taxon>
        <taxon>Pseudomonadati</taxon>
        <taxon>Pseudomonadota</taxon>
        <taxon>Alphaproteobacteria</taxon>
        <taxon>Hyphomicrobiales</taxon>
        <taxon>Phyllobacteriaceae</taxon>
        <taxon>Mesorhizobium</taxon>
    </lineage>
</organism>
<accession>A0A2P9AVR4</accession>
<evidence type="ECO:0000313" key="2">
    <source>
        <dbReference type="EMBL" id="SJM35266.1"/>
    </source>
</evidence>
<dbReference type="Proteomes" id="UP000245698">
    <property type="component" value="Unassembled WGS sequence"/>
</dbReference>
<evidence type="ECO:0000259" key="1">
    <source>
        <dbReference type="Pfam" id="PF07364"/>
    </source>
</evidence>
<feature type="domain" description="Microcystin LR degradation protein MlrC N-terminal" evidence="1">
    <location>
        <begin position="1"/>
        <end position="63"/>
    </location>
</feature>
<protein>
    <recommendedName>
        <fullName evidence="1">Microcystin LR degradation protein MlrC N-terminal domain-containing protein</fullName>
    </recommendedName>
</protein>
<reference evidence="3" key="1">
    <citation type="submission" date="2016-12" db="EMBL/GenBank/DDBJ databases">
        <authorList>
            <person name="Brunel B."/>
        </authorList>
    </citation>
    <scope>NUCLEOTIDE SEQUENCE [LARGE SCALE GENOMIC DNA]</scope>
</reference>
<proteinExistence type="predicted"/>
<name>A0A2P9AVR4_9HYPH</name>
<sequence>MVAEGCEDAEGEILVRLRAILGPDAPIVVTLDLHANVTEKMAANASALIAVRTYPHIDLYEAMIVKLAPGSFPHPSCRPVSNWPPRAVTVKGVGHREATCP</sequence>
<gene>
    <name evidence="2" type="ORF">BQ8482_660002</name>
</gene>
<evidence type="ECO:0000313" key="3">
    <source>
        <dbReference type="Proteomes" id="UP000245698"/>
    </source>
</evidence>
<dbReference type="Pfam" id="PF07364">
    <property type="entry name" value="DUF1485"/>
    <property type="match status" value="1"/>
</dbReference>
<dbReference type="EMBL" id="FUIG01000077">
    <property type="protein sequence ID" value="SJM35266.1"/>
    <property type="molecule type" value="Genomic_DNA"/>
</dbReference>
<dbReference type="InterPro" id="IPR015995">
    <property type="entry name" value="MlrC_N"/>
</dbReference>